<dbReference type="OrthoDB" id="9809364at2"/>
<dbReference type="KEGG" id="ahz:APS56_12950"/>
<dbReference type="SUPFAM" id="SSF103088">
    <property type="entry name" value="OmpA-like"/>
    <property type="match status" value="1"/>
</dbReference>
<dbReference type="InterPro" id="IPR006665">
    <property type="entry name" value="OmpA-like"/>
</dbReference>
<evidence type="ECO:0000259" key="5">
    <source>
        <dbReference type="PROSITE" id="PS51123"/>
    </source>
</evidence>
<dbReference type="STRING" id="1736674.APS56_12950"/>
<comment type="subcellular location">
    <subcellularLocation>
        <location evidence="1">Cell outer membrane</location>
    </subcellularLocation>
</comment>
<organism evidence="6 7">
    <name type="scientific">Pseudalgibacter alginicilyticus</name>
    <dbReference type="NCBI Taxonomy" id="1736674"/>
    <lineage>
        <taxon>Bacteria</taxon>
        <taxon>Pseudomonadati</taxon>
        <taxon>Bacteroidota</taxon>
        <taxon>Flavobacteriia</taxon>
        <taxon>Flavobacteriales</taxon>
        <taxon>Flavobacteriaceae</taxon>
        <taxon>Pseudalgibacter</taxon>
    </lineage>
</organism>
<evidence type="ECO:0000256" key="4">
    <source>
        <dbReference type="PROSITE-ProRule" id="PRU00473"/>
    </source>
</evidence>
<name>A0A0P0DD76_9FLAO</name>
<dbReference type="InterPro" id="IPR011659">
    <property type="entry name" value="WD40"/>
</dbReference>
<dbReference type="EMBL" id="CP012898">
    <property type="protein sequence ID" value="ALJ05983.1"/>
    <property type="molecule type" value="Genomic_DNA"/>
</dbReference>
<dbReference type="Pfam" id="PF07676">
    <property type="entry name" value="PD40"/>
    <property type="match status" value="2"/>
</dbReference>
<dbReference type="InterPro" id="IPR011042">
    <property type="entry name" value="6-blade_b-propeller_TolB-like"/>
</dbReference>
<evidence type="ECO:0000256" key="3">
    <source>
        <dbReference type="ARBA" id="ARBA00023237"/>
    </source>
</evidence>
<dbReference type="InterPro" id="IPR050330">
    <property type="entry name" value="Bact_OuterMem_StrucFunc"/>
</dbReference>
<reference evidence="6 7" key="1">
    <citation type="submission" date="2015-10" db="EMBL/GenBank/DDBJ databases">
        <authorList>
            <person name="Gilbert D.G."/>
        </authorList>
    </citation>
    <scope>NUCLEOTIDE SEQUENCE [LARGE SCALE GENOMIC DNA]</scope>
    <source>
        <strain evidence="7">HZ-22</strain>
    </source>
</reference>
<dbReference type="Gene3D" id="2.120.10.30">
    <property type="entry name" value="TolB, C-terminal domain"/>
    <property type="match status" value="1"/>
</dbReference>
<dbReference type="InterPro" id="IPR011990">
    <property type="entry name" value="TPR-like_helical_dom_sf"/>
</dbReference>
<dbReference type="SUPFAM" id="SSF48452">
    <property type="entry name" value="TPR-like"/>
    <property type="match status" value="1"/>
</dbReference>
<dbReference type="Pfam" id="PF00691">
    <property type="entry name" value="OmpA"/>
    <property type="match status" value="1"/>
</dbReference>
<proteinExistence type="predicted"/>
<dbReference type="AlphaFoldDB" id="A0A0P0DD76"/>
<keyword evidence="3" id="KW-0998">Cell outer membrane</keyword>
<gene>
    <name evidence="6" type="ORF">APS56_12950</name>
</gene>
<dbReference type="PRINTS" id="PR01021">
    <property type="entry name" value="OMPADOMAIN"/>
</dbReference>
<dbReference type="InterPro" id="IPR036737">
    <property type="entry name" value="OmpA-like_sf"/>
</dbReference>
<dbReference type="PANTHER" id="PTHR30329:SF21">
    <property type="entry name" value="LIPOPROTEIN YIAD-RELATED"/>
    <property type="match status" value="1"/>
</dbReference>
<dbReference type="RefSeq" id="WP_054728998.1">
    <property type="nucleotide sequence ID" value="NZ_CP012898.1"/>
</dbReference>
<dbReference type="PROSITE" id="PS51123">
    <property type="entry name" value="OMPA_2"/>
    <property type="match status" value="1"/>
</dbReference>
<dbReference type="SUPFAM" id="SSF82171">
    <property type="entry name" value="DPP6 N-terminal domain-like"/>
    <property type="match status" value="1"/>
</dbReference>
<dbReference type="Gene3D" id="3.30.1330.60">
    <property type="entry name" value="OmpA-like domain"/>
    <property type="match status" value="1"/>
</dbReference>
<dbReference type="CDD" id="cd07185">
    <property type="entry name" value="OmpA_C-like"/>
    <property type="match status" value="1"/>
</dbReference>
<accession>A0A0P0DD76</accession>
<protein>
    <recommendedName>
        <fullName evidence="5">OmpA-like domain-containing protein</fullName>
    </recommendedName>
</protein>
<dbReference type="PANTHER" id="PTHR30329">
    <property type="entry name" value="STATOR ELEMENT OF FLAGELLAR MOTOR COMPLEX"/>
    <property type="match status" value="1"/>
</dbReference>
<dbReference type="InterPro" id="IPR006664">
    <property type="entry name" value="OMP_bac"/>
</dbReference>
<keyword evidence="2 4" id="KW-0472">Membrane</keyword>
<dbReference type="Proteomes" id="UP000057981">
    <property type="component" value="Chromosome"/>
</dbReference>
<evidence type="ECO:0000256" key="1">
    <source>
        <dbReference type="ARBA" id="ARBA00004442"/>
    </source>
</evidence>
<keyword evidence="7" id="KW-1185">Reference proteome</keyword>
<feature type="domain" description="OmpA-like" evidence="5">
    <location>
        <begin position="512"/>
        <end position="632"/>
    </location>
</feature>
<evidence type="ECO:0000256" key="2">
    <source>
        <dbReference type="ARBA" id="ARBA00023136"/>
    </source>
</evidence>
<sequence>MKKHTYIFASLLLVSGIILAQKGSIKRAHKLFEMRAYSQAAEIYETKPHTKAVLQNLADSYYYNYNFENAIKNYKELFNKYEDSTNDDSINKEYYFNYGQALKGVGNYTLADKFLSVYYNSEVNTKAFVEKSNKTTPHLFDLKSIDTQDSNGDFGLTFYNENIFAFTSARNTDRPKYLWNESPYLDLYFGILNGSVLDSIKPFPDVINTASHESNAIFTKDGKTMYFNRTNTIDKKIEKNPTGHIKIYKAELVNGNWVNVKALPFTSNEYSTEHPALSKDEKILYFASDMPGTIGSFDIYKVNINEDGSYGEPENLGTTINTEKREQFPFISDYNVLYFSSIGHEGFGGLDIFRSNLVNGIFDKPVNLGISINSSLDDFAYTIKEEDNEGFLSSNKSGNDKIYSFKREENRLTKHQFEGLVLDKVSKKLLEGTLVTLYDESNKAIQDTLVGKEAKYSFLVEPNKKYTIKGTRKTYIPRKLEFSADIDGNVINSVDLSLESFADAEKNIRINDKGVMQVDLEKIYFEFDKENINEGAALILDGLVDLMNKYPSMVIEISAHTDARGFFTYNMELSERRAASTLEYLVEKGIDRKRLKSIGYGETKPLNKCVRDRTCLDAEYEVNRRCEFTILN</sequence>
<dbReference type="GO" id="GO:0009279">
    <property type="term" value="C:cell outer membrane"/>
    <property type="evidence" value="ECO:0007669"/>
    <property type="project" value="UniProtKB-SubCell"/>
</dbReference>
<dbReference type="Gene3D" id="1.25.40.10">
    <property type="entry name" value="Tetratricopeptide repeat domain"/>
    <property type="match status" value="1"/>
</dbReference>
<evidence type="ECO:0000313" key="7">
    <source>
        <dbReference type="Proteomes" id="UP000057981"/>
    </source>
</evidence>
<evidence type="ECO:0000313" key="6">
    <source>
        <dbReference type="EMBL" id="ALJ05983.1"/>
    </source>
</evidence>